<evidence type="ECO:0000313" key="1">
    <source>
        <dbReference type="EMBL" id="BAL80482.1"/>
    </source>
</evidence>
<dbReference type="GO" id="GO:0005975">
    <property type="term" value="P:carbohydrate metabolic process"/>
    <property type="evidence" value="ECO:0007669"/>
    <property type="project" value="InterPro"/>
</dbReference>
<accession>A0A7U6JGM9</accession>
<dbReference type="SUPFAM" id="SSF88713">
    <property type="entry name" value="Glycoside hydrolase/deacetylase"/>
    <property type="match status" value="1"/>
</dbReference>
<dbReference type="Gene3D" id="3.20.20.370">
    <property type="entry name" value="Glycoside hydrolase/deacetylase"/>
    <property type="match status" value="1"/>
</dbReference>
<dbReference type="Proteomes" id="UP000004793">
    <property type="component" value="Chromosome"/>
</dbReference>
<name>A0A7U6JGM9_CALEA</name>
<proteinExistence type="predicted"/>
<reference evidence="1 2" key="1">
    <citation type="submission" date="2011-01" db="EMBL/GenBank/DDBJ databases">
        <title>Whole genome sequence of Caldisericum exile AZM16c01.</title>
        <authorList>
            <person name="Narita-Yamada S."/>
            <person name="Kawakoshi A."/>
            <person name="Nakamura S."/>
            <person name="Sasagawa M."/>
            <person name="Fukada J."/>
            <person name="Sekine M."/>
            <person name="Kato Y."/>
            <person name="Fukai R."/>
            <person name="Sasaki K."/>
            <person name="Hanamaki A."/>
            <person name="Narita H."/>
            <person name="Konno Y."/>
            <person name="Mori K."/>
            <person name="Yamazaki S."/>
            <person name="Suzuki K."/>
            <person name="Fujita N."/>
        </authorList>
    </citation>
    <scope>NUCLEOTIDE SEQUENCE [LARGE SCALE GENOMIC DNA]</scope>
    <source>
        <strain evidence="2">DSM 21853 / NBRC 104410 / AZM16c01</strain>
    </source>
</reference>
<dbReference type="EMBL" id="AP012051">
    <property type="protein sequence ID" value="BAL80482.1"/>
    <property type="molecule type" value="Genomic_DNA"/>
</dbReference>
<dbReference type="KEGG" id="cex:CSE_03560"/>
<protein>
    <recommendedName>
        <fullName evidence="3">NodB homology domain-containing protein</fullName>
    </recommendedName>
</protein>
<evidence type="ECO:0008006" key="3">
    <source>
        <dbReference type="Google" id="ProtNLM"/>
    </source>
</evidence>
<sequence length="236" mass="27189">MIKSGKNYIDKNTQCLENIIGYKIKEYSAPNGVHPEVVTKILESEGFNSYYYTGDNGSVPNRTFLNGSMVSSNIVAFPITSYKKYASLYEMYQGGVSSKEVEKFLNDLTNYAIKTKTVRLFYSHPYDFPLYEDALRKYFLNLINLKNEGKIQIKPMSYFAEFFQNLFSAKFEIDLNKKIILVNGRCLNGFVIALPKEFIAKPETPGIQVEVDENYTYLKILEKDKTNVKIPFELKN</sequence>
<dbReference type="OrthoDB" id="1717819at2"/>
<dbReference type="InterPro" id="IPR011330">
    <property type="entry name" value="Glyco_hydro/deAcase_b/a-brl"/>
</dbReference>
<organism evidence="1 2">
    <name type="scientific">Caldisericum exile (strain DSM 21853 / NBRC 104410 / AZM16c01)</name>
    <dbReference type="NCBI Taxonomy" id="511051"/>
    <lineage>
        <taxon>Bacteria</taxon>
        <taxon>Pseudomonadati</taxon>
        <taxon>Caldisericota/Cryosericota group</taxon>
        <taxon>Caldisericota</taxon>
        <taxon>Caldisericia</taxon>
        <taxon>Caldisericales</taxon>
        <taxon>Caldisericaceae</taxon>
        <taxon>Caldisericum</taxon>
    </lineage>
</organism>
<keyword evidence="2" id="KW-1185">Reference proteome</keyword>
<dbReference type="AlphaFoldDB" id="A0A7U6JGM9"/>
<dbReference type="RefSeq" id="WP_014452889.1">
    <property type="nucleotide sequence ID" value="NC_017096.1"/>
</dbReference>
<gene>
    <name evidence="1" type="ordered locus">CSE_03560</name>
</gene>
<evidence type="ECO:0000313" key="2">
    <source>
        <dbReference type="Proteomes" id="UP000004793"/>
    </source>
</evidence>